<dbReference type="PROSITE" id="PS51371">
    <property type="entry name" value="CBS"/>
    <property type="match status" value="2"/>
</dbReference>
<gene>
    <name evidence="5" type="ORF">JYK14_26825</name>
</gene>
<dbReference type="PANTHER" id="PTHR43080">
    <property type="entry name" value="CBS DOMAIN-CONTAINING PROTEIN CBSX3, MITOCHONDRIAL"/>
    <property type="match status" value="1"/>
</dbReference>
<dbReference type="Gene3D" id="3.10.580.10">
    <property type="entry name" value="CBS-domain"/>
    <property type="match status" value="1"/>
</dbReference>
<dbReference type="SMART" id="SM00116">
    <property type="entry name" value="CBS"/>
    <property type="match status" value="2"/>
</dbReference>
<feature type="compositionally biased region" description="Basic and acidic residues" evidence="3">
    <location>
        <begin position="13"/>
        <end position="26"/>
    </location>
</feature>
<dbReference type="Pfam" id="PF00571">
    <property type="entry name" value="CBS"/>
    <property type="match status" value="2"/>
</dbReference>
<dbReference type="InterPro" id="IPR000644">
    <property type="entry name" value="CBS_dom"/>
</dbReference>
<evidence type="ECO:0000256" key="3">
    <source>
        <dbReference type="SAM" id="MobiDB-lite"/>
    </source>
</evidence>
<dbReference type="InterPro" id="IPR051257">
    <property type="entry name" value="Diverse_CBS-Domain"/>
</dbReference>
<dbReference type="InterPro" id="IPR046342">
    <property type="entry name" value="CBS_dom_sf"/>
</dbReference>
<feature type="compositionally biased region" description="Low complexity" evidence="3">
    <location>
        <begin position="1"/>
        <end position="12"/>
    </location>
</feature>
<evidence type="ECO:0000259" key="4">
    <source>
        <dbReference type="PROSITE" id="PS51371"/>
    </source>
</evidence>
<reference evidence="5 6" key="1">
    <citation type="submission" date="2021-12" db="EMBL/GenBank/DDBJ databases">
        <title>Siccirubricoccus leaddurans sp. nov., a high concentration Zn2+ tolerance bacterium.</title>
        <authorList>
            <person name="Cao Y."/>
        </authorList>
    </citation>
    <scope>NUCLEOTIDE SEQUENCE [LARGE SCALE GENOMIC DNA]</scope>
    <source>
        <strain evidence="5 6">KC 17139</strain>
    </source>
</reference>
<name>A0ABT1DCU2_9PROT</name>
<evidence type="ECO:0000313" key="6">
    <source>
        <dbReference type="Proteomes" id="UP001523392"/>
    </source>
</evidence>
<keyword evidence="6" id="KW-1185">Reference proteome</keyword>
<evidence type="ECO:0000256" key="2">
    <source>
        <dbReference type="PROSITE-ProRule" id="PRU00703"/>
    </source>
</evidence>
<feature type="domain" description="CBS" evidence="4">
    <location>
        <begin position="142"/>
        <end position="198"/>
    </location>
</feature>
<protein>
    <submittedName>
        <fullName evidence="5">CBS domain-containing protein</fullName>
    </submittedName>
</protein>
<sequence length="271" mass="28985">AAGDPGPAGAAADARRVPQDAAAETREAGVGLAAMAEESAQGLRHLMAMPDGRSLQDSRRAMQEAMEGLIATQLRLTQEMLRSNGPAAMVELQRRYLRATFSALAQGSTALLRATRQFADAGLAPLEQAQRRQQQGRVRDAMTTEVRTVTPEDTAQQAAKLMAGEDAGALPVREGDRLVGMVTDRDLALRLVAEGRDPARTKVREVMSPELRYVFEDETLGQAAENMARLQLRRLPVMNRDKRLVGILSLGDLAAHGAPAGRALEGVSAGA</sequence>
<organism evidence="5 6">
    <name type="scientific">Siccirubricoccus soli</name>
    <dbReference type="NCBI Taxonomy" id="2899147"/>
    <lineage>
        <taxon>Bacteria</taxon>
        <taxon>Pseudomonadati</taxon>
        <taxon>Pseudomonadota</taxon>
        <taxon>Alphaproteobacteria</taxon>
        <taxon>Acetobacterales</taxon>
        <taxon>Roseomonadaceae</taxon>
        <taxon>Siccirubricoccus</taxon>
    </lineage>
</organism>
<accession>A0ABT1DCU2</accession>
<comment type="caution">
    <text evidence="5">The sequence shown here is derived from an EMBL/GenBank/DDBJ whole genome shotgun (WGS) entry which is preliminary data.</text>
</comment>
<feature type="non-terminal residue" evidence="5">
    <location>
        <position position="1"/>
    </location>
</feature>
<dbReference type="PANTHER" id="PTHR43080:SF2">
    <property type="entry name" value="CBS DOMAIN-CONTAINING PROTEIN"/>
    <property type="match status" value="1"/>
</dbReference>
<dbReference type="SUPFAM" id="SSF54631">
    <property type="entry name" value="CBS-domain pair"/>
    <property type="match status" value="1"/>
</dbReference>
<dbReference type="Proteomes" id="UP001523392">
    <property type="component" value="Unassembled WGS sequence"/>
</dbReference>
<feature type="region of interest" description="Disordered" evidence="3">
    <location>
        <begin position="1"/>
        <end position="26"/>
    </location>
</feature>
<dbReference type="CDD" id="cd04622">
    <property type="entry name" value="CBS_pair_HRP1_like"/>
    <property type="match status" value="1"/>
</dbReference>
<keyword evidence="1 2" id="KW-0129">CBS domain</keyword>
<feature type="domain" description="CBS" evidence="4">
    <location>
        <begin position="207"/>
        <end position="264"/>
    </location>
</feature>
<proteinExistence type="predicted"/>
<dbReference type="RefSeq" id="WP_252956431.1">
    <property type="nucleotide sequence ID" value="NZ_JAFIRR010000225.1"/>
</dbReference>
<dbReference type="EMBL" id="JAFIRR010000225">
    <property type="protein sequence ID" value="MCO6419751.1"/>
    <property type="molecule type" value="Genomic_DNA"/>
</dbReference>
<evidence type="ECO:0000313" key="5">
    <source>
        <dbReference type="EMBL" id="MCO6419751.1"/>
    </source>
</evidence>
<evidence type="ECO:0000256" key="1">
    <source>
        <dbReference type="ARBA" id="ARBA00023122"/>
    </source>
</evidence>